<keyword evidence="5" id="KW-1185">Reference proteome</keyword>
<dbReference type="InterPro" id="IPR010992">
    <property type="entry name" value="IHF-like_DNA-bd_dom_sf"/>
</dbReference>
<evidence type="ECO:0000256" key="2">
    <source>
        <dbReference type="ARBA" id="ARBA00023125"/>
    </source>
</evidence>
<reference evidence="4 5" key="1">
    <citation type="submission" date="2015-09" db="EMBL/GenBank/DDBJ databases">
        <title>Draft genome sequence of Kouleothrix aurantiaca JCM 19913.</title>
        <authorList>
            <person name="Hemp J."/>
        </authorList>
    </citation>
    <scope>NUCLEOTIDE SEQUENCE [LARGE SCALE GENOMIC DNA]</scope>
    <source>
        <strain evidence="4 5">COM-B</strain>
    </source>
</reference>
<dbReference type="InterPro" id="IPR000119">
    <property type="entry name" value="Hist_DNA-bd"/>
</dbReference>
<name>A0A0P9FK56_9CHLR</name>
<comment type="caution">
    <text evidence="4">The sequence shown here is derived from an EMBL/GenBank/DDBJ whole genome shotgun (WGS) entry which is preliminary data.</text>
</comment>
<dbReference type="CDD" id="cd13831">
    <property type="entry name" value="HU"/>
    <property type="match status" value="1"/>
</dbReference>
<evidence type="ECO:0008006" key="6">
    <source>
        <dbReference type="Google" id="ProtNLM"/>
    </source>
</evidence>
<dbReference type="Gene3D" id="4.10.520.10">
    <property type="entry name" value="IHF-like DNA-binding proteins"/>
    <property type="match status" value="1"/>
</dbReference>
<protein>
    <recommendedName>
        <fullName evidence="6">DNA-binding protein</fullName>
    </recommendedName>
</protein>
<comment type="similarity">
    <text evidence="3">Belongs to the bacterial histone-like protein family.</text>
</comment>
<evidence type="ECO:0000313" key="4">
    <source>
        <dbReference type="EMBL" id="KPV53567.1"/>
    </source>
</evidence>
<accession>A0A0P9FK56</accession>
<dbReference type="GO" id="GO:0005829">
    <property type="term" value="C:cytosol"/>
    <property type="evidence" value="ECO:0007669"/>
    <property type="project" value="TreeGrafter"/>
</dbReference>
<keyword evidence="1" id="KW-0226">DNA condensation</keyword>
<dbReference type="PRINTS" id="PR01727">
    <property type="entry name" value="DNABINDINGHU"/>
</dbReference>
<sequence>MQKMDFIAEVARHTGMSQKAVSKALNGAIDVITQALINDQRVILTGFGTFEVRRRSERGGVHPKTRQRVTIAATKTPGFTPGNSLREAVRATNEVEAIH</sequence>
<evidence type="ECO:0000313" key="5">
    <source>
        <dbReference type="Proteomes" id="UP000050509"/>
    </source>
</evidence>
<keyword evidence="2" id="KW-0238">DNA-binding</keyword>
<proteinExistence type="inferred from homology"/>
<dbReference type="EMBL" id="LJCR01000228">
    <property type="protein sequence ID" value="KPV53567.1"/>
    <property type="molecule type" value="Genomic_DNA"/>
</dbReference>
<dbReference type="Proteomes" id="UP000050509">
    <property type="component" value="Unassembled WGS sequence"/>
</dbReference>
<organism evidence="4 5">
    <name type="scientific">Kouleothrix aurantiaca</name>
    <dbReference type="NCBI Taxonomy" id="186479"/>
    <lineage>
        <taxon>Bacteria</taxon>
        <taxon>Bacillati</taxon>
        <taxon>Chloroflexota</taxon>
        <taxon>Chloroflexia</taxon>
        <taxon>Chloroflexales</taxon>
        <taxon>Roseiflexineae</taxon>
        <taxon>Roseiflexaceae</taxon>
        <taxon>Kouleothrix</taxon>
    </lineage>
</organism>
<evidence type="ECO:0000256" key="1">
    <source>
        <dbReference type="ARBA" id="ARBA00023067"/>
    </source>
</evidence>
<dbReference type="PANTHER" id="PTHR33175">
    <property type="entry name" value="DNA-BINDING PROTEIN HU"/>
    <property type="match status" value="1"/>
</dbReference>
<dbReference type="AlphaFoldDB" id="A0A0P9FK56"/>
<dbReference type="SUPFAM" id="SSF47729">
    <property type="entry name" value="IHF-like DNA-binding proteins"/>
    <property type="match status" value="1"/>
</dbReference>
<dbReference type="Pfam" id="PF00216">
    <property type="entry name" value="Bac_DNA_binding"/>
    <property type="match status" value="1"/>
</dbReference>
<dbReference type="PANTHER" id="PTHR33175:SF3">
    <property type="entry name" value="DNA-BINDING PROTEIN HU-BETA"/>
    <property type="match status" value="1"/>
</dbReference>
<dbReference type="SMART" id="SM00411">
    <property type="entry name" value="BHL"/>
    <property type="match status" value="1"/>
</dbReference>
<dbReference type="GO" id="GO:0030527">
    <property type="term" value="F:structural constituent of chromatin"/>
    <property type="evidence" value="ECO:0007669"/>
    <property type="project" value="InterPro"/>
</dbReference>
<gene>
    <name evidence="4" type="ORF">SE17_08895</name>
</gene>
<evidence type="ECO:0000256" key="3">
    <source>
        <dbReference type="RuleBase" id="RU003939"/>
    </source>
</evidence>
<dbReference type="GO" id="GO:0003677">
    <property type="term" value="F:DNA binding"/>
    <property type="evidence" value="ECO:0007669"/>
    <property type="project" value="UniProtKB-KW"/>
</dbReference>
<dbReference type="GO" id="GO:0030261">
    <property type="term" value="P:chromosome condensation"/>
    <property type="evidence" value="ECO:0007669"/>
    <property type="project" value="UniProtKB-KW"/>
</dbReference>